<comment type="caution">
    <text evidence="1">The sequence shown here is derived from an EMBL/GenBank/DDBJ whole genome shotgun (WGS) entry which is preliminary data.</text>
</comment>
<dbReference type="Proteomes" id="UP000617340">
    <property type="component" value="Unassembled WGS sequence"/>
</dbReference>
<evidence type="ECO:0000313" key="2">
    <source>
        <dbReference type="Proteomes" id="UP000617340"/>
    </source>
</evidence>
<evidence type="ECO:0000313" key="1">
    <source>
        <dbReference type="EMBL" id="KAF7379181.1"/>
    </source>
</evidence>
<protein>
    <submittedName>
        <fullName evidence="1">Uncharacterized protein</fullName>
    </submittedName>
</protein>
<accession>A0A834J0N9</accession>
<proteinExistence type="predicted"/>
<gene>
    <name evidence="1" type="ORF">HZH68_017026</name>
</gene>
<reference evidence="1" key="1">
    <citation type="journal article" date="2020" name="G3 (Bethesda)">
        <title>High-Quality Assemblies for Three Invasive Social Wasps from the &lt;i&gt;Vespula&lt;/i&gt; Genus.</title>
        <authorList>
            <person name="Harrop T.W.R."/>
            <person name="Guhlin J."/>
            <person name="McLaughlin G.M."/>
            <person name="Permina E."/>
            <person name="Stockwell P."/>
            <person name="Gilligan J."/>
            <person name="Le Lec M.F."/>
            <person name="Gruber M.A.M."/>
            <person name="Quinn O."/>
            <person name="Lovegrove M."/>
            <person name="Duncan E.J."/>
            <person name="Remnant E.J."/>
            <person name="Van Eeckhoven J."/>
            <person name="Graham B."/>
            <person name="Knapp R.A."/>
            <person name="Langford K.W."/>
            <person name="Kronenberg Z."/>
            <person name="Press M.O."/>
            <person name="Eacker S.M."/>
            <person name="Wilson-Rankin E.E."/>
            <person name="Purcell J."/>
            <person name="Lester P.J."/>
            <person name="Dearden P.K."/>
        </authorList>
    </citation>
    <scope>NUCLEOTIDE SEQUENCE</scope>
    <source>
        <strain evidence="1">Linc-1</strain>
    </source>
</reference>
<dbReference type="EMBL" id="JACSDZ010000025">
    <property type="protein sequence ID" value="KAF7379181.1"/>
    <property type="molecule type" value="Genomic_DNA"/>
</dbReference>
<dbReference type="AlphaFoldDB" id="A0A834J0N9"/>
<name>A0A834J0N9_VESGE</name>
<sequence length="78" mass="9005">MVDIGHAEWDEGPGKRWVLGPWESLIKPQDSLVHIPVLPLLIHVYEDVCTCVVYFGLTFWTRENETRLKIKNGPYGIK</sequence>
<keyword evidence="2" id="KW-1185">Reference proteome</keyword>
<organism evidence="1 2">
    <name type="scientific">Vespula germanica</name>
    <name type="common">German yellow jacket</name>
    <name type="synonym">Paravespula germanica</name>
    <dbReference type="NCBI Taxonomy" id="30212"/>
    <lineage>
        <taxon>Eukaryota</taxon>
        <taxon>Metazoa</taxon>
        <taxon>Ecdysozoa</taxon>
        <taxon>Arthropoda</taxon>
        <taxon>Hexapoda</taxon>
        <taxon>Insecta</taxon>
        <taxon>Pterygota</taxon>
        <taxon>Neoptera</taxon>
        <taxon>Endopterygota</taxon>
        <taxon>Hymenoptera</taxon>
        <taxon>Apocrita</taxon>
        <taxon>Aculeata</taxon>
        <taxon>Vespoidea</taxon>
        <taxon>Vespidae</taxon>
        <taxon>Vespinae</taxon>
        <taxon>Vespula</taxon>
    </lineage>
</organism>